<reference evidence="15 16" key="1">
    <citation type="submission" date="2018-07" db="EMBL/GenBank/DDBJ databases">
        <title>Genomic Encyclopedia of Type Strains, Phase IV (KMG-IV): sequencing the most valuable type-strain genomes for metagenomic binning, comparative biology and taxonomic classification.</title>
        <authorList>
            <person name="Goeker M."/>
        </authorList>
    </citation>
    <scope>NUCLEOTIDE SEQUENCE [LARGE SCALE GENOMIC DNA]</scope>
    <source>
        <strain evidence="15 16">DSM 21634</strain>
    </source>
</reference>
<keyword evidence="9 10" id="KW-0998">Cell outer membrane</keyword>
<proteinExistence type="inferred from homology"/>
<dbReference type="AlphaFoldDB" id="A0A368XB23"/>
<dbReference type="Gene3D" id="2.170.130.10">
    <property type="entry name" value="TonB-dependent receptor, plug domain"/>
    <property type="match status" value="1"/>
</dbReference>
<feature type="domain" description="TonB-dependent receptor plug" evidence="14">
    <location>
        <begin position="47"/>
        <end position="156"/>
    </location>
</feature>
<keyword evidence="4 10" id="KW-1134">Transmembrane beta strand</keyword>
<evidence type="ECO:0000256" key="4">
    <source>
        <dbReference type="ARBA" id="ARBA00022452"/>
    </source>
</evidence>
<evidence type="ECO:0000256" key="10">
    <source>
        <dbReference type="PROSITE-ProRule" id="PRU01360"/>
    </source>
</evidence>
<dbReference type="Proteomes" id="UP000252884">
    <property type="component" value="Unassembled WGS sequence"/>
</dbReference>
<keyword evidence="3 10" id="KW-0813">Transport</keyword>
<evidence type="ECO:0000256" key="7">
    <source>
        <dbReference type="ARBA" id="ARBA00023136"/>
    </source>
</evidence>
<keyword evidence="12" id="KW-0732">Signal</keyword>
<organism evidence="15 16">
    <name type="scientific">Pseudorhodoferax soli</name>
    <dbReference type="NCBI Taxonomy" id="545864"/>
    <lineage>
        <taxon>Bacteria</taxon>
        <taxon>Pseudomonadati</taxon>
        <taxon>Pseudomonadota</taxon>
        <taxon>Betaproteobacteria</taxon>
        <taxon>Burkholderiales</taxon>
        <taxon>Comamonadaceae</taxon>
    </lineage>
</organism>
<evidence type="ECO:0000256" key="11">
    <source>
        <dbReference type="RuleBase" id="RU003357"/>
    </source>
</evidence>
<evidence type="ECO:0000259" key="14">
    <source>
        <dbReference type="Pfam" id="PF07715"/>
    </source>
</evidence>
<dbReference type="EMBL" id="QPJK01000016">
    <property type="protein sequence ID" value="RCW64208.1"/>
    <property type="molecule type" value="Genomic_DNA"/>
</dbReference>
<dbReference type="InterPro" id="IPR000531">
    <property type="entry name" value="Beta-barrel_TonB"/>
</dbReference>
<keyword evidence="5 10" id="KW-0812">Transmembrane</keyword>
<keyword evidence="6 11" id="KW-0798">TonB box</keyword>
<accession>A0A368XB23</accession>
<dbReference type="GO" id="GO:0015344">
    <property type="term" value="F:siderophore uptake transmembrane transporter activity"/>
    <property type="evidence" value="ECO:0007669"/>
    <property type="project" value="TreeGrafter"/>
</dbReference>
<keyword evidence="16" id="KW-1185">Reference proteome</keyword>
<dbReference type="InterPro" id="IPR036942">
    <property type="entry name" value="Beta-barrel_TonB_sf"/>
</dbReference>
<evidence type="ECO:0000256" key="8">
    <source>
        <dbReference type="ARBA" id="ARBA00023170"/>
    </source>
</evidence>
<evidence type="ECO:0000313" key="15">
    <source>
        <dbReference type="EMBL" id="RCW64208.1"/>
    </source>
</evidence>
<dbReference type="RefSeq" id="WP_170168399.1">
    <property type="nucleotide sequence ID" value="NZ_QPJK01000016.1"/>
</dbReference>
<dbReference type="GO" id="GO:0009279">
    <property type="term" value="C:cell outer membrane"/>
    <property type="evidence" value="ECO:0007669"/>
    <property type="project" value="UniProtKB-SubCell"/>
</dbReference>
<feature type="signal peptide" evidence="12">
    <location>
        <begin position="1"/>
        <end position="22"/>
    </location>
</feature>
<evidence type="ECO:0000256" key="1">
    <source>
        <dbReference type="ARBA" id="ARBA00004571"/>
    </source>
</evidence>
<dbReference type="Gene3D" id="2.40.170.20">
    <property type="entry name" value="TonB-dependent receptor, beta-barrel domain"/>
    <property type="match status" value="1"/>
</dbReference>
<evidence type="ECO:0000256" key="9">
    <source>
        <dbReference type="ARBA" id="ARBA00023237"/>
    </source>
</evidence>
<dbReference type="InterPro" id="IPR037066">
    <property type="entry name" value="Plug_dom_sf"/>
</dbReference>
<comment type="subcellular location">
    <subcellularLocation>
        <location evidence="1 10">Cell outer membrane</location>
        <topology evidence="1 10">Multi-pass membrane protein</topology>
    </subcellularLocation>
</comment>
<evidence type="ECO:0000256" key="5">
    <source>
        <dbReference type="ARBA" id="ARBA00022692"/>
    </source>
</evidence>
<gene>
    <name evidence="15" type="ORF">DES41_116115</name>
</gene>
<evidence type="ECO:0000256" key="2">
    <source>
        <dbReference type="ARBA" id="ARBA00009810"/>
    </source>
</evidence>
<protein>
    <submittedName>
        <fullName evidence="15">Iron complex outermembrane receptor protein</fullName>
    </submittedName>
</protein>
<name>A0A368XB23_9BURK</name>
<dbReference type="InterPro" id="IPR039426">
    <property type="entry name" value="TonB-dep_rcpt-like"/>
</dbReference>
<dbReference type="PROSITE" id="PS52016">
    <property type="entry name" value="TONB_DEPENDENT_REC_3"/>
    <property type="match status" value="1"/>
</dbReference>
<evidence type="ECO:0000313" key="16">
    <source>
        <dbReference type="Proteomes" id="UP000252884"/>
    </source>
</evidence>
<feature type="domain" description="TonB-dependent receptor-like beta-barrel" evidence="13">
    <location>
        <begin position="266"/>
        <end position="659"/>
    </location>
</feature>
<dbReference type="Pfam" id="PF07715">
    <property type="entry name" value="Plug"/>
    <property type="match status" value="1"/>
</dbReference>
<evidence type="ECO:0000256" key="12">
    <source>
        <dbReference type="SAM" id="SignalP"/>
    </source>
</evidence>
<dbReference type="CDD" id="cd01347">
    <property type="entry name" value="ligand_gated_channel"/>
    <property type="match status" value="1"/>
</dbReference>
<sequence>MKPSLRWMPLLVCSTTALPLSAQTQGPAPALAATVVTATRTEADPLAVPASVERIDGDTLRLGRAQVNISEALGSVPGLQARERQNYAQDVQISMRGFGTRATFGIRGLRLYVDGIPATQPDGQGQLSHVDLASAERIEVLRGPFSSLYGNSSGGVLQVFTEEGSGAPRLRLDTAAGSDGLLRFGAKVSGNTGPNDSGVGYVVSASRFSTDGYREHSAARRTLANAKLTLRPHEDGKLTLVANRVVLPKADDPLGLNRAQWQANPRGVDPAALNFNTRKNMDQTQAGLVYEHYLSEAHALQATLYGGQRGTTQFQSIPVAVQNNPRHPGGVIDLDRDYAGADLRWTWRTQLADAPLTVVAGLAYDGLREDRRGYTNFVGSTLGVQGALRRDERNRVSNFDQYLQADWRITQRWTVNAGLRHSRIRFDSQDRYITASNPDDSGAARYGATLPVVGASFAITESLRVYASAGKGFETPTLNEISYRPDQQPGLNFGLNPARSKSVEAGLKHRSAAFGEWTAAVFRTGTEDEIVTSTVNGRSTAQNAGQTRRNGLELSWAQRYAQHLRTQVAATVLDARYRDGANAGARLPGLAKSSLYASAAWAPPQGWRAGADWRLLGKVYVNDANADAAAGYGVLGLYTGYAARVGGWQLEGFVRADNLLDKRYAGSVIVNEGNSRFFEPAPSRNWLVGLSATLPL</sequence>
<evidence type="ECO:0000259" key="13">
    <source>
        <dbReference type="Pfam" id="PF00593"/>
    </source>
</evidence>
<evidence type="ECO:0000256" key="3">
    <source>
        <dbReference type="ARBA" id="ARBA00022448"/>
    </source>
</evidence>
<dbReference type="InterPro" id="IPR012910">
    <property type="entry name" value="Plug_dom"/>
</dbReference>
<comment type="similarity">
    <text evidence="2 10 11">Belongs to the TonB-dependent receptor family.</text>
</comment>
<dbReference type="GO" id="GO:0044718">
    <property type="term" value="P:siderophore transmembrane transport"/>
    <property type="evidence" value="ECO:0007669"/>
    <property type="project" value="TreeGrafter"/>
</dbReference>
<dbReference type="PANTHER" id="PTHR30069:SF28">
    <property type="entry name" value="TONB-DEPENDENT RECEPTOR YNCD-RELATED"/>
    <property type="match status" value="1"/>
</dbReference>
<dbReference type="Pfam" id="PF00593">
    <property type="entry name" value="TonB_dep_Rec_b-barrel"/>
    <property type="match status" value="1"/>
</dbReference>
<dbReference type="SUPFAM" id="SSF56935">
    <property type="entry name" value="Porins"/>
    <property type="match status" value="1"/>
</dbReference>
<evidence type="ECO:0000256" key="6">
    <source>
        <dbReference type="ARBA" id="ARBA00023077"/>
    </source>
</evidence>
<keyword evidence="8 15" id="KW-0675">Receptor</keyword>
<keyword evidence="7 10" id="KW-0472">Membrane</keyword>
<feature type="chain" id="PRO_5017074927" evidence="12">
    <location>
        <begin position="23"/>
        <end position="696"/>
    </location>
</feature>
<dbReference type="PANTHER" id="PTHR30069">
    <property type="entry name" value="TONB-DEPENDENT OUTER MEMBRANE RECEPTOR"/>
    <property type="match status" value="1"/>
</dbReference>
<comment type="caution">
    <text evidence="15">The sequence shown here is derived from an EMBL/GenBank/DDBJ whole genome shotgun (WGS) entry which is preliminary data.</text>
</comment>